<feature type="compositionally biased region" description="Acidic residues" evidence="1">
    <location>
        <begin position="39"/>
        <end position="62"/>
    </location>
</feature>
<feature type="compositionally biased region" description="Basic and acidic residues" evidence="1">
    <location>
        <begin position="111"/>
        <end position="123"/>
    </location>
</feature>
<keyword evidence="3" id="KW-1185">Reference proteome</keyword>
<dbReference type="GO" id="GO:0016301">
    <property type="term" value="F:kinase activity"/>
    <property type="evidence" value="ECO:0007669"/>
    <property type="project" value="UniProtKB-KW"/>
</dbReference>
<feature type="compositionally biased region" description="Basic and acidic residues" evidence="1">
    <location>
        <begin position="90"/>
        <end position="99"/>
    </location>
</feature>
<evidence type="ECO:0000313" key="3">
    <source>
        <dbReference type="Proteomes" id="UP001057455"/>
    </source>
</evidence>
<feature type="region of interest" description="Disordered" evidence="1">
    <location>
        <begin position="87"/>
        <end position="127"/>
    </location>
</feature>
<proteinExistence type="predicted"/>
<comment type="caution">
    <text evidence="2">The sequence shown here is derived from an EMBL/GenBank/DDBJ whole genome shotgun (WGS) entry which is preliminary data.</text>
</comment>
<dbReference type="OrthoDB" id="361744at2759"/>
<sequence length="232" mass="25463">MSKSLASFLDRRKKNTVKAAALLQQTEEAARLKQNALDGVDDTATEQPSEDDDEWKVSDDEESKAFKSQADFSGSLMKSVRTVAGEGLEDGLKRQESKPSQHVWQTITEPVEPKEKTQDEASKKWMPKYKSGSFGGGLLTKNDVDLAEAVRVAEAKAEAAAARKNKAVKKKEPSPRPAPAADVDDPSNYVKIKFNIFTVVDETYRSFKAPHPSTSLDTESVKAKYIARSAAV</sequence>
<dbReference type="Proteomes" id="UP001057455">
    <property type="component" value="Unassembled WGS sequence"/>
</dbReference>
<dbReference type="EMBL" id="BLIY01000022">
    <property type="protein sequence ID" value="GFE55528.1"/>
    <property type="molecule type" value="Genomic_DNA"/>
</dbReference>
<organism evidence="2 3">
    <name type="scientific">Babesia ovis</name>
    <dbReference type="NCBI Taxonomy" id="5869"/>
    <lineage>
        <taxon>Eukaryota</taxon>
        <taxon>Sar</taxon>
        <taxon>Alveolata</taxon>
        <taxon>Apicomplexa</taxon>
        <taxon>Aconoidasida</taxon>
        <taxon>Piroplasmida</taxon>
        <taxon>Babesiidae</taxon>
        <taxon>Babesia</taxon>
    </lineage>
</organism>
<gene>
    <name evidence="2" type="ORF">BaOVIS_029320</name>
</gene>
<feature type="region of interest" description="Disordered" evidence="1">
    <location>
        <begin position="33"/>
        <end position="71"/>
    </location>
</feature>
<name>A0A9W5WW18_BABOV</name>
<protein>
    <submittedName>
        <fullName evidence="2">Uridylate kinase, putative</fullName>
    </submittedName>
</protein>
<keyword evidence="2" id="KW-0808">Transferase</keyword>
<keyword evidence="2" id="KW-0418">Kinase</keyword>
<evidence type="ECO:0000256" key="1">
    <source>
        <dbReference type="SAM" id="MobiDB-lite"/>
    </source>
</evidence>
<feature type="region of interest" description="Disordered" evidence="1">
    <location>
        <begin position="157"/>
        <end position="186"/>
    </location>
</feature>
<reference evidence="2" key="1">
    <citation type="submission" date="2019-12" db="EMBL/GenBank/DDBJ databases">
        <title>Genome sequence of Babesia ovis.</title>
        <authorList>
            <person name="Yamagishi J."/>
            <person name="Sevinc F."/>
            <person name="Xuan X."/>
        </authorList>
    </citation>
    <scope>NUCLEOTIDE SEQUENCE</scope>
    <source>
        <strain evidence="2">Selcuk</strain>
    </source>
</reference>
<accession>A0A9W5WW18</accession>
<evidence type="ECO:0000313" key="2">
    <source>
        <dbReference type="EMBL" id="GFE55528.1"/>
    </source>
</evidence>
<dbReference type="AlphaFoldDB" id="A0A9W5WW18"/>